<evidence type="ECO:0000313" key="3">
    <source>
        <dbReference type="Proteomes" id="UP000182486"/>
    </source>
</evidence>
<dbReference type="Proteomes" id="UP000182486">
    <property type="component" value="Unassembled WGS sequence"/>
</dbReference>
<comment type="caution">
    <text evidence="2">The sequence shown here is derived from an EMBL/GenBank/DDBJ whole genome shotgun (WGS) entry which is preliminary data.</text>
</comment>
<feature type="region of interest" description="Disordered" evidence="1">
    <location>
        <begin position="49"/>
        <end position="79"/>
    </location>
</feature>
<accession>A0A1K0F9C4</accession>
<sequence>MSSLTTRNSSRSSCKLTQASGLYARCRGRHAVEPHQSAGGPQDRVRIALDGQSDERLPRTLTTSRLTRTATRATPVSSR</sequence>
<evidence type="ECO:0000313" key="2">
    <source>
        <dbReference type="EMBL" id="OJF09344.1"/>
    </source>
</evidence>
<feature type="compositionally biased region" description="Basic and acidic residues" evidence="1">
    <location>
        <begin position="49"/>
        <end position="58"/>
    </location>
</feature>
<feature type="compositionally biased region" description="Low complexity" evidence="1">
    <location>
        <begin position="59"/>
        <end position="79"/>
    </location>
</feature>
<protein>
    <submittedName>
        <fullName evidence="2">Uncharacterized protein</fullName>
    </submittedName>
</protein>
<name>A0A1K0F9C4_9ACTN</name>
<evidence type="ECO:0000256" key="1">
    <source>
        <dbReference type="SAM" id="MobiDB-lite"/>
    </source>
</evidence>
<gene>
    <name evidence="2" type="ORF">BG844_38165</name>
</gene>
<dbReference type="AlphaFoldDB" id="A0A1K0F9C4"/>
<reference evidence="2 3" key="1">
    <citation type="submission" date="2016-09" db="EMBL/GenBank/DDBJ databases">
        <title>Couchioplanes caeruleus draft genome sequence.</title>
        <authorList>
            <person name="Sheehan J."/>
            <person name="Caffrey P."/>
        </authorList>
    </citation>
    <scope>NUCLEOTIDE SEQUENCE [LARGE SCALE GENOMIC DNA]</scope>
    <source>
        <strain evidence="2 3">DSM 43634</strain>
    </source>
</reference>
<proteinExistence type="predicted"/>
<keyword evidence="3" id="KW-1185">Reference proteome</keyword>
<dbReference type="EMBL" id="MEIA01000582">
    <property type="protein sequence ID" value="OJF09344.1"/>
    <property type="molecule type" value="Genomic_DNA"/>
</dbReference>
<organism evidence="2 3">
    <name type="scientific">Couchioplanes caeruleus subsp. caeruleus</name>
    <dbReference type="NCBI Taxonomy" id="56427"/>
    <lineage>
        <taxon>Bacteria</taxon>
        <taxon>Bacillati</taxon>
        <taxon>Actinomycetota</taxon>
        <taxon>Actinomycetes</taxon>
        <taxon>Micromonosporales</taxon>
        <taxon>Micromonosporaceae</taxon>
        <taxon>Couchioplanes</taxon>
    </lineage>
</organism>